<accession>A0A9K3J588</accession>
<proteinExistence type="predicted"/>
<dbReference type="Gramene" id="mRNA:HanXRQr2_Chr04g0152101">
    <property type="protein sequence ID" value="mRNA:HanXRQr2_Chr04g0152101"/>
    <property type="gene ID" value="HanXRQr2_Chr04g0152101"/>
</dbReference>
<protein>
    <submittedName>
        <fullName evidence="1">Uncharacterized protein</fullName>
    </submittedName>
</protein>
<dbReference type="Proteomes" id="UP000215914">
    <property type="component" value="Unassembled WGS sequence"/>
</dbReference>
<dbReference type="AlphaFoldDB" id="A0A9K3J588"/>
<evidence type="ECO:0000313" key="2">
    <source>
        <dbReference type="Proteomes" id="UP000215914"/>
    </source>
</evidence>
<sequence>MSGKCVKPSLKQRVLPIPIAKEEWLPNVTGKHRRRRVPQVVDFTADAVVVGGDGGGGGES</sequence>
<gene>
    <name evidence="1" type="ORF">HanXRQr2_Chr04g0152101</name>
</gene>
<name>A0A9K3J588_HELAN</name>
<reference evidence="1" key="2">
    <citation type="submission" date="2020-06" db="EMBL/GenBank/DDBJ databases">
        <title>Helianthus annuus Genome sequencing and assembly Release 2.</title>
        <authorList>
            <person name="Gouzy J."/>
            <person name="Langlade N."/>
            <person name="Munos S."/>
        </authorList>
    </citation>
    <scope>NUCLEOTIDE SEQUENCE</scope>
    <source>
        <tissue evidence="1">Leaves</tissue>
    </source>
</reference>
<evidence type="ECO:0000313" key="1">
    <source>
        <dbReference type="EMBL" id="KAF5809008.1"/>
    </source>
</evidence>
<comment type="caution">
    <text evidence="1">The sequence shown here is derived from an EMBL/GenBank/DDBJ whole genome shotgun (WGS) entry which is preliminary data.</text>
</comment>
<organism evidence="1 2">
    <name type="scientific">Helianthus annuus</name>
    <name type="common">Common sunflower</name>
    <dbReference type="NCBI Taxonomy" id="4232"/>
    <lineage>
        <taxon>Eukaryota</taxon>
        <taxon>Viridiplantae</taxon>
        <taxon>Streptophyta</taxon>
        <taxon>Embryophyta</taxon>
        <taxon>Tracheophyta</taxon>
        <taxon>Spermatophyta</taxon>
        <taxon>Magnoliopsida</taxon>
        <taxon>eudicotyledons</taxon>
        <taxon>Gunneridae</taxon>
        <taxon>Pentapetalae</taxon>
        <taxon>asterids</taxon>
        <taxon>campanulids</taxon>
        <taxon>Asterales</taxon>
        <taxon>Asteraceae</taxon>
        <taxon>Asteroideae</taxon>
        <taxon>Heliantheae alliance</taxon>
        <taxon>Heliantheae</taxon>
        <taxon>Helianthus</taxon>
    </lineage>
</organism>
<reference evidence="1" key="1">
    <citation type="journal article" date="2017" name="Nature">
        <title>The sunflower genome provides insights into oil metabolism, flowering and Asterid evolution.</title>
        <authorList>
            <person name="Badouin H."/>
            <person name="Gouzy J."/>
            <person name="Grassa C.J."/>
            <person name="Murat F."/>
            <person name="Staton S.E."/>
            <person name="Cottret L."/>
            <person name="Lelandais-Briere C."/>
            <person name="Owens G.L."/>
            <person name="Carrere S."/>
            <person name="Mayjonade B."/>
            <person name="Legrand L."/>
            <person name="Gill N."/>
            <person name="Kane N.C."/>
            <person name="Bowers J.E."/>
            <person name="Hubner S."/>
            <person name="Bellec A."/>
            <person name="Berard A."/>
            <person name="Berges H."/>
            <person name="Blanchet N."/>
            <person name="Boniface M.C."/>
            <person name="Brunel D."/>
            <person name="Catrice O."/>
            <person name="Chaidir N."/>
            <person name="Claudel C."/>
            <person name="Donnadieu C."/>
            <person name="Faraut T."/>
            <person name="Fievet G."/>
            <person name="Helmstetter N."/>
            <person name="King M."/>
            <person name="Knapp S.J."/>
            <person name="Lai Z."/>
            <person name="Le Paslier M.C."/>
            <person name="Lippi Y."/>
            <person name="Lorenzon L."/>
            <person name="Mandel J.R."/>
            <person name="Marage G."/>
            <person name="Marchand G."/>
            <person name="Marquand E."/>
            <person name="Bret-Mestries E."/>
            <person name="Morien E."/>
            <person name="Nambeesan S."/>
            <person name="Nguyen T."/>
            <person name="Pegot-Espagnet P."/>
            <person name="Pouilly N."/>
            <person name="Raftis F."/>
            <person name="Sallet E."/>
            <person name="Schiex T."/>
            <person name="Thomas J."/>
            <person name="Vandecasteele C."/>
            <person name="Vares D."/>
            <person name="Vear F."/>
            <person name="Vautrin S."/>
            <person name="Crespi M."/>
            <person name="Mangin B."/>
            <person name="Burke J.M."/>
            <person name="Salse J."/>
            <person name="Munos S."/>
            <person name="Vincourt P."/>
            <person name="Rieseberg L.H."/>
            <person name="Langlade N.B."/>
        </authorList>
    </citation>
    <scope>NUCLEOTIDE SEQUENCE</scope>
    <source>
        <tissue evidence="1">Leaves</tissue>
    </source>
</reference>
<dbReference type="EMBL" id="MNCJ02000319">
    <property type="protein sequence ID" value="KAF5809008.1"/>
    <property type="molecule type" value="Genomic_DNA"/>
</dbReference>
<keyword evidence="2" id="KW-1185">Reference proteome</keyword>